<dbReference type="InterPro" id="IPR036390">
    <property type="entry name" value="WH_DNA-bd_sf"/>
</dbReference>
<evidence type="ECO:0000259" key="5">
    <source>
        <dbReference type="PROSITE" id="PS51063"/>
    </source>
</evidence>
<dbReference type="EMBL" id="CAIJDE010000062">
    <property type="protein sequence ID" value="CAC9976530.1"/>
    <property type="molecule type" value="Genomic_DNA"/>
</dbReference>
<sequence>MLKTYQKDNHAIVKLITFTPTDLIFMYEDLKYWYLRDHKLFRTLSYSQIKQLCIITGFKKAAKGEIIYFSSSDVPRIFLLKKGNIKIVAIDDDGNETIKDIIQKGDLFGELTLETDNKVEEYAKVLSDDVVICSFLMSDFEDLLLRNPTLAISYTKFVGLKMKRVKNSYANLISKDAKTRLYQFLKDWAEQEGVRNGNTVAIENYLTQNDIAQIICTSRQTATQLLNEMETNQLISYNRKEIIIQDITKL</sequence>
<protein>
    <recommendedName>
        <fullName evidence="8">Crp/Fnr family transcriptional regulator</fullName>
    </recommendedName>
</protein>
<evidence type="ECO:0000313" key="7">
    <source>
        <dbReference type="Proteomes" id="UP000533639"/>
    </source>
</evidence>
<keyword evidence="3" id="KW-0804">Transcription</keyword>
<dbReference type="InterPro" id="IPR018490">
    <property type="entry name" value="cNMP-bd_dom_sf"/>
</dbReference>
<evidence type="ECO:0000256" key="2">
    <source>
        <dbReference type="ARBA" id="ARBA00023125"/>
    </source>
</evidence>
<dbReference type="SUPFAM" id="SSF51206">
    <property type="entry name" value="cAMP-binding domain-like"/>
    <property type="match status" value="1"/>
</dbReference>
<dbReference type="Gene3D" id="2.60.120.10">
    <property type="entry name" value="Jelly Rolls"/>
    <property type="match status" value="1"/>
</dbReference>
<dbReference type="AlphaFoldDB" id="A0A9N8P3T5"/>
<dbReference type="SMART" id="SM00100">
    <property type="entry name" value="cNMP"/>
    <property type="match status" value="1"/>
</dbReference>
<dbReference type="PANTHER" id="PTHR24567:SF74">
    <property type="entry name" value="HTH-TYPE TRANSCRIPTIONAL REGULATOR ARCR"/>
    <property type="match status" value="1"/>
</dbReference>
<evidence type="ECO:0000259" key="4">
    <source>
        <dbReference type="PROSITE" id="PS50042"/>
    </source>
</evidence>
<comment type="caution">
    <text evidence="6">The sequence shown here is derived from an EMBL/GenBank/DDBJ whole genome shotgun (WGS) entry which is preliminary data.</text>
</comment>
<reference evidence="6 7" key="1">
    <citation type="submission" date="2020-06" db="EMBL/GenBank/DDBJ databases">
        <authorList>
            <person name="Criscuolo A."/>
        </authorList>
    </citation>
    <scope>NUCLEOTIDE SEQUENCE [LARGE SCALE GENOMIC DNA]</scope>
    <source>
        <strain evidence="6">PXU-55</strain>
    </source>
</reference>
<dbReference type="InterPro" id="IPR012318">
    <property type="entry name" value="HTH_CRP"/>
</dbReference>
<feature type="domain" description="HTH crp-type" evidence="5">
    <location>
        <begin position="175"/>
        <end position="248"/>
    </location>
</feature>
<accession>A0A9N8P3T5</accession>
<dbReference type="SUPFAM" id="SSF46785">
    <property type="entry name" value="Winged helix' DNA-binding domain"/>
    <property type="match status" value="1"/>
</dbReference>
<proteinExistence type="predicted"/>
<dbReference type="InterPro" id="IPR014710">
    <property type="entry name" value="RmlC-like_jellyroll"/>
</dbReference>
<keyword evidence="1" id="KW-0805">Transcription regulation</keyword>
<dbReference type="Gene3D" id="1.10.10.10">
    <property type="entry name" value="Winged helix-like DNA-binding domain superfamily/Winged helix DNA-binding domain"/>
    <property type="match status" value="1"/>
</dbReference>
<evidence type="ECO:0000313" key="6">
    <source>
        <dbReference type="EMBL" id="CAC9976530.1"/>
    </source>
</evidence>
<feature type="domain" description="Cyclic nucleotide-binding" evidence="4">
    <location>
        <begin position="40"/>
        <end position="144"/>
    </location>
</feature>
<dbReference type="GO" id="GO:0003700">
    <property type="term" value="F:DNA-binding transcription factor activity"/>
    <property type="evidence" value="ECO:0007669"/>
    <property type="project" value="TreeGrafter"/>
</dbReference>
<dbReference type="PROSITE" id="PS51063">
    <property type="entry name" value="HTH_CRP_2"/>
    <property type="match status" value="1"/>
</dbReference>
<dbReference type="GO" id="GO:0005829">
    <property type="term" value="C:cytosol"/>
    <property type="evidence" value="ECO:0007669"/>
    <property type="project" value="TreeGrafter"/>
</dbReference>
<evidence type="ECO:0000256" key="1">
    <source>
        <dbReference type="ARBA" id="ARBA00023015"/>
    </source>
</evidence>
<dbReference type="Pfam" id="PF00027">
    <property type="entry name" value="cNMP_binding"/>
    <property type="match status" value="1"/>
</dbReference>
<keyword evidence="2" id="KW-0238">DNA-binding</keyword>
<gene>
    <name evidence="6" type="ORF">FLAPXU55_04256</name>
</gene>
<dbReference type="Pfam" id="PF13545">
    <property type="entry name" value="HTH_Crp_2"/>
    <property type="match status" value="1"/>
</dbReference>
<name>A0A9N8P3T5_9FLAO</name>
<dbReference type="PANTHER" id="PTHR24567">
    <property type="entry name" value="CRP FAMILY TRANSCRIPTIONAL REGULATORY PROTEIN"/>
    <property type="match status" value="1"/>
</dbReference>
<evidence type="ECO:0000256" key="3">
    <source>
        <dbReference type="ARBA" id="ARBA00023163"/>
    </source>
</evidence>
<dbReference type="Proteomes" id="UP000533639">
    <property type="component" value="Unassembled WGS sequence"/>
</dbReference>
<dbReference type="CDD" id="cd00092">
    <property type="entry name" value="HTH_CRP"/>
    <property type="match status" value="1"/>
</dbReference>
<dbReference type="InterPro" id="IPR036388">
    <property type="entry name" value="WH-like_DNA-bd_sf"/>
</dbReference>
<dbReference type="CDD" id="cd00038">
    <property type="entry name" value="CAP_ED"/>
    <property type="match status" value="1"/>
</dbReference>
<dbReference type="GO" id="GO:0003677">
    <property type="term" value="F:DNA binding"/>
    <property type="evidence" value="ECO:0007669"/>
    <property type="project" value="UniProtKB-KW"/>
</dbReference>
<dbReference type="InterPro" id="IPR000595">
    <property type="entry name" value="cNMP-bd_dom"/>
</dbReference>
<dbReference type="SMART" id="SM00419">
    <property type="entry name" value="HTH_CRP"/>
    <property type="match status" value="1"/>
</dbReference>
<dbReference type="PROSITE" id="PS50042">
    <property type="entry name" value="CNMP_BINDING_3"/>
    <property type="match status" value="1"/>
</dbReference>
<keyword evidence="7" id="KW-1185">Reference proteome</keyword>
<evidence type="ECO:0008006" key="8">
    <source>
        <dbReference type="Google" id="ProtNLM"/>
    </source>
</evidence>
<organism evidence="6 7">
    <name type="scientific">Flavobacterium panici</name>
    <dbReference type="NCBI Taxonomy" id="2654843"/>
    <lineage>
        <taxon>Bacteria</taxon>
        <taxon>Pseudomonadati</taxon>
        <taxon>Bacteroidota</taxon>
        <taxon>Flavobacteriia</taxon>
        <taxon>Flavobacteriales</taxon>
        <taxon>Flavobacteriaceae</taxon>
        <taxon>Flavobacterium</taxon>
    </lineage>
</organism>
<dbReference type="InterPro" id="IPR050397">
    <property type="entry name" value="Env_Response_Regulators"/>
</dbReference>